<dbReference type="GO" id="GO:0016747">
    <property type="term" value="F:acyltransferase activity, transferring groups other than amino-acyl groups"/>
    <property type="evidence" value="ECO:0007669"/>
    <property type="project" value="InterPro"/>
</dbReference>
<dbReference type="RefSeq" id="WP_339278533.1">
    <property type="nucleotide sequence ID" value="NZ_NFEZ01000004.1"/>
</dbReference>
<evidence type="ECO:0000256" key="1">
    <source>
        <dbReference type="ARBA" id="ARBA00022679"/>
    </source>
</evidence>
<dbReference type="SUPFAM" id="SSF55729">
    <property type="entry name" value="Acyl-CoA N-acyltransferases (Nat)"/>
    <property type="match status" value="1"/>
</dbReference>
<protein>
    <submittedName>
        <fullName evidence="4">GNAT family acetyltransferase YjcF</fullName>
    </submittedName>
</protein>
<dbReference type="AlphaFoldDB" id="A0A2N5N6X2"/>
<dbReference type="Pfam" id="PF00583">
    <property type="entry name" value="Acetyltransf_1"/>
    <property type="match status" value="1"/>
</dbReference>
<dbReference type="PANTHER" id="PTHR43877">
    <property type="entry name" value="AMINOALKYLPHOSPHONATE N-ACETYLTRANSFERASE-RELATED-RELATED"/>
    <property type="match status" value="1"/>
</dbReference>
<evidence type="ECO:0000313" key="4">
    <source>
        <dbReference type="EMBL" id="PLT46065.1"/>
    </source>
</evidence>
<dbReference type="Gene3D" id="3.40.630.30">
    <property type="match status" value="1"/>
</dbReference>
<dbReference type="EMBL" id="NFEZ01000004">
    <property type="protein sequence ID" value="PLT46065.1"/>
    <property type="molecule type" value="Genomic_DNA"/>
</dbReference>
<proteinExistence type="predicted"/>
<name>A0A2N5N6X2_9BACL</name>
<reference evidence="4 5" key="1">
    <citation type="submission" date="2017-05" db="EMBL/GenBank/DDBJ databases">
        <title>Functional genome analysis of Paenibacillus pasadenensis strain R16: insights on endophytic life style and antifungal activity.</title>
        <authorList>
            <person name="Passera A."/>
            <person name="Marcolungo L."/>
            <person name="Casati P."/>
            <person name="Brasca M."/>
            <person name="Quaglino F."/>
            <person name="Delledonne M."/>
        </authorList>
    </citation>
    <scope>NUCLEOTIDE SEQUENCE [LARGE SCALE GENOMIC DNA]</scope>
    <source>
        <strain evidence="4 5">R16</strain>
    </source>
</reference>
<dbReference type="CDD" id="cd04301">
    <property type="entry name" value="NAT_SF"/>
    <property type="match status" value="1"/>
</dbReference>
<comment type="caution">
    <text evidence="4">The sequence shown here is derived from an EMBL/GenBank/DDBJ whole genome shotgun (WGS) entry which is preliminary data.</text>
</comment>
<organism evidence="4 5">
    <name type="scientific">Paenibacillus pasadenensis</name>
    <dbReference type="NCBI Taxonomy" id="217090"/>
    <lineage>
        <taxon>Bacteria</taxon>
        <taxon>Bacillati</taxon>
        <taxon>Bacillota</taxon>
        <taxon>Bacilli</taxon>
        <taxon>Bacillales</taxon>
        <taxon>Paenibacillaceae</taxon>
        <taxon>Paenibacillus</taxon>
    </lineage>
</organism>
<keyword evidence="1 4" id="KW-0808">Transferase</keyword>
<sequence>MLQAIVVNTPDQLAQCLAIRKEVFVVEQGVSPEEEWDLYDASPDSCLHLLLLDEQGAAVGTGRVKPFDDGMAKLQRIAVLAGRRGRGTGAALVRAMEDAARERGYAGAVLDAQCQAEGFYAKLGYEPVSPDIFLDAGIPHVRMSRRWS</sequence>
<keyword evidence="2" id="KW-0012">Acyltransferase</keyword>
<evidence type="ECO:0000259" key="3">
    <source>
        <dbReference type="PROSITE" id="PS51186"/>
    </source>
</evidence>
<dbReference type="InterPro" id="IPR000182">
    <property type="entry name" value="GNAT_dom"/>
</dbReference>
<keyword evidence="5" id="KW-1185">Reference proteome</keyword>
<evidence type="ECO:0000256" key="2">
    <source>
        <dbReference type="ARBA" id="ARBA00023315"/>
    </source>
</evidence>
<dbReference type="Proteomes" id="UP000234789">
    <property type="component" value="Unassembled WGS sequence"/>
</dbReference>
<gene>
    <name evidence="4" type="ORF">B8V81_4496</name>
</gene>
<dbReference type="InterPro" id="IPR016181">
    <property type="entry name" value="Acyl_CoA_acyltransferase"/>
</dbReference>
<evidence type="ECO:0000313" key="5">
    <source>
        <dbReference type="Proteomes" id="UP000234789"/>
    </source>
</evidence>
<dbReference type="InterPro" id="IPR050832">
    <property type="entry name" value="Bact_Acetyltransf"/>
</dbReference>
<dbReference type="PROSITE" id="PS51186">
    <property type="entry name" value="GNAT"/>
    <property type="match status" value="1"/>
</dbReference>
<feature type="domain" description="N-acetyltransferase" evidence="3">
    <location>
        <begin position="3"/>
        <end position="148"/>
    </location>
</feature>
<accession>A0A2N5N6X2</accession>